<dbReference type="GO" id="GO:0003677">
    <property type="term" value="F:DNA binding"/>
    <property type="evidence" value="ECO:0007669"/>
    <property type="project" value="InterPro"/>
</dbReference>
<dbReference type="GO" id="GO:0015074">
    <property type="term" value="P:DNA integration"/>
    <property type="evidence" value="ECO:0007669"/>
    <property type="project" value="InterPro"/>
</dbReference>
<keyword evidence="4" id="KW-1185">Reference proteome</keyword>
<evidence type="ECO:0000313" key="3">
    <source>
        <dbReference type="EMBL" id="GFX98697.1"/>
    </source>
</evidence>
<dbReference type="Proteomes" id="UP000887159">
    <property type="component" value="Unassembled WGS sequence"/>
</dbReference>
<dbReference type="EMBL" id="BMAU01021203">
    <property type="protein sequence ID" value="GFX98697.1"/>
    <property type="molecule type" value="Genomic_DNA"/>
</dbReference>
<dbReference type="InterPro" id="IPR009057">
    <property type="entry name" value="Homeodomain-like_sf"/>
</dbReference>
<dbReference type="InterPro" id="IPR002492">
    <property type="entry name" value="Transposase_Tc1-like"/>
</dbReference>
<feature type="domain" description="Transposase Tc1-like" evidence="2">
    <location>
        <begin position="257"/>
        <end position="329"/>
    </location>
</feature>
<dbReference type="InterPro" id="IPR036397">
    <property type="entry name" value="RNaseH_sf"/>
</dbReference>
<dbReference type="SUPFAM" id="SSF46689">
    <property type="entry name" value="Homeodomain-like"/>
    <property type="match status" value="1"/>
</dbReference>
<proteinExistence type="predicted"/>
<dbReference type="AlphaFoldDB" id="A0A8X6S188"/>
<dbReference type="GO" id="GO:0006313">
    <property type="term" value="P:DNA transposition"/>
    <property type="evidence" value="ECO:0007669"/>
    <property type="project" value="InterPro"/>
</dbReference>
<evidence type="ECO:0000259" key="2">
    <source>
        <dbReference type="Pfam" id="PF01498"/>
    </source>
</evidence>
<comment type="subcellular location">
    <subcellularLocation>
        <location evidence="1">Nucleus</location>
    </subcellularLocation>
</comment>
<evidence type="ECO:0000256" key="1">
    <source>
        <dbReference type="ARBA" id="ARBA00004123"/>
    </source>
</evidence>
<accession>A0A8X6S188</accession>
<sequence length="384" mass="44196">MKEGLIALKYECSKCNERMGLYERKSAVLDGDFEWVCSTITSQNIYGRTPMIILLTMRPSRLFVKIHCHAVASTRKRSAVRKRLHGGGLFARRLVRCVPLTPAHRRRRSLWCREHRNLRDNEWGRVLFTDESRFSLSSDSHRILIWRERGSRNHPSNIIERDRGAMGLQFLFMDDNAPCHRTVVAKQLLESEDIEHDFMHGQIIGKIEEGRKITDVAGEFDIAHSVVSPLWKPFKTTGMCSKRHGGGRVRSTTPAKDRYIVLSAKRNRRTTAQQVANQFLAASGKQISRITVARRLRGGGLYARRPVVCVPLTRQHRTARLQWCREHHNWTEQDWACVLFSDEGRFSLSSDCRGQLIWRASGTAYRPENIQEKDRYPTCSGPAS</sequence>
<evidence type="ECO:0000313" key="4">
    <source>
        <dbReference type="Proteomes" id="UP000887159"/>
    </source>
</evidence>
<dbReference type="Gene3D" id="3.30.420.10">
    <property type="entry name" value="Ribonuclease H-like superfamily/Ribonuclease H"/>
    <property type="match status" value="2"/>
</dbReference>
<comment type="caution">
    <text evidence="3">The sequence shown here is derived from an EMBL/GenBank/DDBJ whole genome shotgun (WGS) entry which is preliminary data.</text>
</comment>
<dbReference type="PANTHER" id="PTHR23022:SF135">
    <property type="entry name" value="SI:DKEY-77F5.3"/>
    <property type="match status" value="1"/>
</dbReference>
<name>A0A8X6S188_TRICX</name>
<dbReference type="Pfam" id="PF01498">
    <property type="entry name" value="HTH_Tnp_Tc3_2"/>
    <property type="match status" value="1"/>
</dbReference>
<organism evidence="3 4">
    <name type="scientific">Trichonephila clavipes</name>
    <name type="common">Golden silk orbweaver</name>
    <name type="synonym">Nephila clavipes</name>
    <dbReference type="NCBI Taxonomy" id="2585209"/>
    <lineage>
        <taxon>Eukaryota</taxon>
        <taxon>Metazoa</taxon>
        <taxon>Ecdysozoa</taxon>
        <taxon>Arthropoda</taxon>
        <taxon>Chelicerata</taxon>
        <taxon>Arachnida</taxon>
        <taxon>Araneae</taxon>
        <taxon>Araneomorphae</taxon>
        <taxon>Entelegynae</taxon>
        <taxon>Araneoidea</taxon>
        <taxon>Nephilidae</taxon>
        <taxon>Trichonephila</taxon>
    </lineage>
</organism>
<reference evidence="3" key="1">
    <citation type="submission" date="2020-08" db="EMBL/GenBank/DDBJ databases">
        <title>Multicomponent nature underlies the extraordinary mechanical properties of spider dragline silk.</title>
        <authorList>
            <person name="Kono N."/>
            <person name="Nakamura H."/>
            <person name="Mori M."/>
            <person name="Yoshida Y."/>
            <person name="Ohtoshi R."/>
            <person name="Malay A.D."/>
            <person name="Moran D.A.P."/>
            <person name="Tomita M."/>
            <person name="Numata K."/>
            <person name="Arakawa K."/>
        </authorList>
    </citation>
    <scope>NUCLEOTIDE SEQUENCE</scope>
</reference>
<dbReference type="PANTHER" id="PTHR23022">
    <property type="entry name" value="TRANSPOSABLE ELEMENT-RELATED"/>
    <property type="match status" value="1"/>
</dbReference>
<dbReference type="InterPro" id="IPR052338">
    <property type="entry name" value="Transposase_5"/>
</dbReference>
<dbReference type="GO" id="GO:0005634">
    <property type="term" value="C:nucleus"/>
    <property type="evidence" value="ECO:0007669"/>
    <property type="project" value="UniProtKB-SubCell"/>
</dbReference>
<protein>
    <submittedName>
        <fullName evidence="3">Transposable element Tcb1 transposase</fullName>
    </submittedName>
</protein>
<gene>
    <name evidence="3" type="primary">TCB1_630</name>
    <name evidence="3" type="ORF">TNCV_1502751</name>
</gene>